<dbReference type="RefSeq" id="WP_068612916.1">
    <property type="nucleotide sequence ID" value="NZ_CP016268.1"/>
</dbReference>
<accession>A0A193LD19</accession>
<dbReference type="PANTHER" id="PTHR22642">
    <property type="entry name" value="IMIDAZOLONEPROPIONASE"/>
    <property type="match status" value="1"/>
</dbReference>
<dbReference type="Gene3D" id="3.10.310.70">
    <property type="match status" value="1"/>
</dbReference>
<dbReference type="EMBL" id="CP016268">
    <property type="protein sequence ID" value="ANO50407.1"/>
    <property type="molecule type" value="Genomic_DNA"/>
</dbReference>
<dbReference type="InterPro" id="IPR013108">
    <property type="entry name" value="Amidohydro_3"/>
</dbReference>
<dbReference type="SUPFAM" id="SSF51338">
    <property type="entry name" value="Composite domain of metallo-dependent hydrolases"/>
    <property type="match status" value="1"/>
</dbReference>
<dbReference type="Gene3D" id="3.20.20.140">
    <property type="entry name" value="Metal-dependent hydrolases"/>
    <property type="match status" value="1"/>
</dbReference>
<evidence type="ECO:0000313" key="3">
    <source>
        <dbReference type="Proteomes" id="UP000092695"/>
    </source>
</evidence>
<dbReference type="KEGG" id="woc:BA177_03555"/>
<protein>
    <recommendedName>
        <fullName evidence="1">Amidohydrolase 3 domain-containing protein</fullName>
    </recommendedName>
</protein>
<dbReference type="PROSITE" id="PS51257">
    <property type="entry name" value="PROKAR_LIPOPROTEIN"/>
    <property type="match status" value="1"/>
</dbReference>
<proteinExistence type="predicted"/>
<dbReference type="AlphaFoldDB" id="A0A193LD19"/>
<dbReference type="Pfam" id="PF07969">
    <property type="entry name" value="Amidohydro_3"/>
    <property type="match status" value="1"/>
</dbReference>
<name>A0A193LD19_9GAMM</name>
<organism evidence="2 3">
    <name type="scientific">Woeseia oceani</name>
    <dbReference type="NCBI Taxonomy" id="1548547"/>
    <lineage>
        <taxon>Bacteria</taxon>
        <taxon>Pseudomonadati</taxon>
        <taxon>Pseudomonadota</taxon>
        <taxon>Gammaproteobacteria</taxon>
        <taxon>Woeseiales</taxon>
        <taxon>Woeseiaceae</taxon>
        <taxon>Woeseia</taxon>
    </lineage>
</organism>
<dbReference type="Gene3D" id="2.30.40.10">
    <property type="entry name" value="Urease, subunit C, domain 1"/>
    <property type="match status" value="1"/>
</dbReference>
<dbReference type="SUPFAM" id="SSF51556">
    <property type="entry name" value="Metallo-dependent hydrolases"/>
    <property type="match status" value="1"/>
</dbReference>
<dbReference type="InterPro" id="IPR033932">
    <property type="entry name" value="YtcJ-like"/>
</dbReference>
<dbReference type="OrthoDB" id="9031471at2"/>
<dbReference type="CDD" id="cd01300">
    <property type="entry name" value="YtcJ_like"/>
    <property type="match status" value="1"/>
</dbReference>
<dbReference type="InterPro" id="IPR032466">
    <property type="entry name" value="Metal_Hydrolase"/>
</dbReference>
<dbReference type="PANTHER" id="PTHR22642:SF2">
    <property type="entry name" value="PROTEIN LONG AFTER FAR-RED 3"/>
    <property type="match status" value="1"/>
</dbReference>
<evidence type="ECO:0000259" key="1">
    <source>
        <dbReference type="Pfam" id="PF07969"/>
    </source>
</evidence>
<sequence>MRRMYLSGMALLLVACGSESDVGQHPQADLLLINGNIRTVDDQRPLVQALAVSGDRIAALGSNEALSAWRGEQTQVIDLQGKTAIPGFIEGHGHYTSFGDSLMTLDFRYADSFDAIVAMVADAAKETPAGEWIVGRGWHQDKWKTQPVPSVEGLPLRDKLSAATPDHPVMLIHTSGHAVFVNQKAMTLVELDGKTVPPDGGEIVLTDDGRPIGMMRESAQDLFRAAFARHQSLRSNAVIEAEMRRKVKLAGEESLRHGITSFQDLGTRFAEVDLLKTMADEANLPVRLWMAFEEQAADMQGRLADYRMIGYGNNFLTVRAIGEKVLDGALGTHGGWLLEPYTDLPRSHGLNVVPIAEIEASARLAMQHDYQLAIQGIGDRAYRELLNIYAAEFARHPDKTDLRWRIEHAQVIHPVDVQRTVELDVIPAVQGIFACSDGPWVEERLGPQRTAERGYIFNTLYEAGAVPTNGTDPPVDEISPIASFHCSVTRQLPDGSYFQPDEVYTREVALYSYTMGNAIAAFEDGIKGSLTPGKLADITVLSQDLITVPDDDIMDTEIVMTILGGKVVYQDGEIQP</sequence>
<keyword evidence="3" id="KW-1185">Reference proteome</keyword>
<evidence type="ECO:0000313" key="2">
    <source>
        <dbReference type="EMBL" id="ANO50407.1"/>
    </source>
</evidence>
<reference evidence="2 3" key="1">
    <citation type="submission" date="2016-06" db="EMBL/GenBank/DDBJ databases">
        <title>Complete genome sequence of a deep-branching marine Gamma Proteobacterium Woeseia oceani type strain XK5.</title>
        <authorList>
            <person name="Mu D."/>
            <person name="Du Z."/>
        </authorList>
    </citation>
    <scope>NUCLEOTIDE SEQUENCE [LARGE SCALE GENOMIC DNA]</scope>
    <source>
        <strain evidence="2 3">XK5</strain>
    </source>
</reference>
<dbReference type="GO" id="GO:0016810">
    <property type="term" value="F:hydrolase activity, acting on carbon-nitrogen (but not peptide) bonds"/>
    <property type="evidence" value="ECO:0007669"/>
    <property type="project" value="InterPro"/>
</dbReference>
<gene>
    <name evidence="2" type="ORF">BA177_03555</name>
</gene>
<dbReference type="Proteomes" id="UP000092695">
    <property type="component" value="Chromosome"/>
</dbReference>
<feature type="domain" description="Amidohydrolase 3" evidence="1">
    <location>
        <begin position="75"/>
        <end position="569"/>
    </location>
</feature>
<dbReference type="InterPro" id="IPR011059">
    <property type="entry name" value="Metal-dep_hydrolase_composite"/>
</dbReference>